<feature type="transmembrane region" description="Helical" evidence="2">
    <location>
        <begin position="142"/>
        <end position="168"/>
    </location>
</feature>
<dbReference type="InterPro" id="IPR052187">
    <property type="entry name" value="MFSD1"/>
</dbReference>
<dbReference type="EMBL" id="JABANP010000353">
    <property type="protein sequence ID" value="KAF4683655.1"/>
    <property type="molecule type" value="Genomic_DNA"/>
</dbReference>
<feature type="transmembrane region" description="Helical" evidence="2">
    <location>
        <begin position="248"/>
        <end position="267"/>
    </location>
</feature>
<evidence type="ECO:0000256" key="2">
    <source>
        <dbReference type="SAM" id="Phobius"/>
    </source>
</evidence>
<keyword evidence="2" id="KW-1133">Transmembrane helix</keyword>
<dbReference type="Proteomes" id="UP000541610">
    <property type="component" value="Unassembled WGS sequence"/>
</dbReference>
<feature type="transmembrane region" description="Helical" evidence="2">
    <location>
        <begin position="356"/>
        <end position="374"/>
    </location>
</feature>
<evidence type="ECO:0000313" key="4">
    <source>
        <dbReference type="Proteomes" id="UP000541610"/>
    </source>
</evidence>
<keyword evidence="2" id="KW-0812">Transmembrane</keyword>
<feature type="region of interest" description="Disordered" evidence="1">
    <location>
        <begin position="417"/>
        <end position="447"/>
    </location>
</feature>
<feature type="transmembrane region" description="Helical" evidence="2">
    <location>
        <begin position="317"/>
        <end position="336"/>
    </location>
</feature>
<dbReference type="Gene3D" id="1.20.1250.20">
    <property type="entry name" value="MFS general substrate transporter like domains"/>
    <property type="match status" value="1"/>
</dbReference>
<proteinExistence type="predicted"/>
<dbReference type="OrthoDB" id="473555at2759"/>
<feature type="transmembrane region" description="Helical" evidence="2">
    <location>
        <begin position="386"/>
        <end position="408"/>
    </location>
</feature>
<evidence type="ECO:0000313" key="3">
    <source>
        <dbReference type="EMBL" id="KAF4683655.1"/>
    </source>
</evidence>
<reference evidence="3 4" key="1">
    <citation type="submission" date="2020-04" db="EMBL/GenBank/DDBJ databases">
        <title>Perkinsus olseni comparative genomics.</title>
        <authorList>
            <person name="Bogema D.R."/>
        </authorList>
    </citation>
    <scope>NUCLEOTIDE SEQUENCE [LARGE SCALE GENOMIC DNA]</scope>
    <source>
        <strain evidence="3">00978-12</strain>
    </source>
</reference>
<organism evidence="3 4">
    <name type="scientific">Perkinsus olseni</name>
    <name type="common">Perkinsus atlanticus</name>
    <dbReference type="NCBI Taxonomy" id="32597"/>
    <lineage>
        <taxon>Eukaryota</taxon>
        <taxon>Sar</taxon>
        <taxon>Alveolata</taxon>
        <taxon>Perkinsozoa</taxon>
        <taxon>Perkinsea</taxon>
        <taxon>Perkinsida</taxon>
        <taxon>Perkinsidae</taxon>
        <taxon>Perkinsus</taxon>
    </lineage>
</organism>
<accession>A0A7J6NIJ9</accession>
<feature type="compositionally biased region" description="Acidic residues" evidence="1">
    <location>
        <begin position="419"/>
        <end position="439"/>
    </location>
</feature>
<name>A0A7J6NIJ9_PEROL</name>
<dbReference type="SUPFAM" id="SSF103473">
    <property type="entry name" value="MFS general substrate transporter"/>
    <property type="match status" value="1"/>
</dbReference>
<gene>
    <name evidence="3" type="ORF">FOZ60_008819</name>
</gene>
<dbReference type="PANTHER" id="PTHR23512">
    <property type="entry name" value="MAJOR FACILITATOR SUPERFAMILY DOMAIN-CONTAINING PROTEIN 1"/>
    <property type="match status" value="1"/>
</dbReference>
<feature type="transmembrane region" description="Helical" evidence="2">
    <location>
        <begin position="54"/>
        <end position="75"/>
    </location>
</feature>
<dbReference type="PANTHER" id="PTHR23512:SF12">
    <property type="entry name" value="TRANSPORTER, PUTATIVE (AFU_ORTHOLOGUE AFUA_4G00260)-RELATED"/>
    <property type="match status" value="1"/>
</dbReference>
<evidence type="ECO:0000256" key="1">
    <source>
        <dbReference type="SAM" id="MobiDB-lite"/>
    </source>
</evidence>
<comment type="caution">
    <text evidence="3">The sequence shown here is derived from an EMBL/GenBank/DDBJ whole genome shotgun (WGS) entry which is preliminary data.</text>
</comment>
<dbReference type="AlphaFoldDB" id="A0A7J6NIJ9"/>
<keyword evidence="2" id="KW-0472">Membrane</keyword>
<feature type="transmembrane region" description="Helical" evidence="2">
    <location>
        <begin position="287"/>
        <end position="305"/>
    </location>
</feature>
<feature type="transmembrane region" description="Helical" evidence="2">
    <location>
        <begin position="188"/>
        <end position="209"/>
    </location>
</feature>
<dbReference type="InterPro" id="IPR036259">
    <property type="entry name" value="MFS_trans_sf"/>
</dbReference>
<feature type="transmembrane region" description="Helical" evidence="2">
    <location>
        <begin position="114"/>
        <end position="135"/>
    </location>
</feature>
<feature type="transmembrane region" description="Helical" evidence="2">
    <location>
        <begin position="82"/>
        <end position="102"/>
    </location>
</feature>
<protein>
    <submittedName>
        <fullName evidence="3">Uncharacterized protein</fullName>
    </submittedName>
</protein>
<sequence>MVRYVVDPRRIFHRCLLHLLICLYIPGAYFADSVLAAYKTQILEYLRIDHERFALLFSLPSLTGVLCGPFGVMVAKYGSTKSALSAATLTCVGSALVVVGLQNRAYLVVLLGRVVFWTFLYILCVVQTVLCYRLFSGSALVAAYGLIIVACRTGGLVGSAFNAVLLSWYQGDVVKAEVAPDADAVLQISFSSAMAAVGLVCAIAFAVLYKGTRTARLVWPLMSRRDVATSELSTSDATQRYSLRTLPALYWVLWLALGLLYSAIFPFETIAVDYYVGDWGMTQQRAGKTTTLLLAFTFITIGLVGQAMRITASPLGFMILTGWGYALGGTCAWVLASDILSAASCRSPPVEAAAVAMLYVSLGVMLFISSYVAGVIRDHSRDYRPCLLFFTCLSSAACACAAVLHYSALKGSLSVVRSDDDDYDEGTEADDDLSEETDETPSRLPLHNRMPSRAFSIVTSAAAILSSLHRGTAIRTAAAGTLADDFPPYQDWSFFNTAKNFTYCIYSNRKFKTEDYASLYFTVNETNARLQRLGCPKKGELPAFRIAYIDDTVVSLELYAQPGVFSIADPDSLGHLNDIVSPVLVTDASVLLEEQRKLYSAAGRAVTSSKIALRAKQLLGADKSAIKGVCSGVIKSLKEVDRIGPTFNFSQLCDKFDFLAEQARDLDTRRS</sequence>